<evidence type="ECO:0000256" key="2">
    <source>
        <dbReference type="ARBA" id="ARBA00022448"/>
    </source>
</evidence>
<feature type="repeat" description="ANK" evidence="10">
    <location>
        <begin position="186"/>
        <end position="218"/>
    </location>
</feature>
<feature type="transmembrane region" description="Helical" evidence="11">
    <location>
        <begin position="591"/>
        <end position="615"/>
    </location>
</feature>
<keyword evidence="12" id="KW-1185">Reference proteome</keyword>
<dbReference type="PROSITE" id="PS50297">
    <property type="entry name" value="ANK_REP_REGION"/>
    <property type="match status" value="2"/>
</dbReference>
<proteinExistence type="predicted"/>
<dbReference type="Gene3D" id="1.25.40.20">
    <property type="entry name" value="Ankyrin repeat-containing domain"/>
    <property type="match status" value="1"/>
</dbReference>
<dbReference type="PANTHER" id="PTHR10582">
    <property type="entry name" value="TRANSIENT RECEPTOR POTENTIAL ION CHANNEL PROTEIN"/>
    <property type="match status" value="1"/>
</dbReference>
<keyword evidence="8" id="KW-0406">Ion transport</keyword>
<reference evidence="13" key="1">
    <citation type="submission" date="2022-11" db="UniProtKB">
        <authorList>
            <consortium name="WormBaseParasite"/>
        </authorList>
    </citation>
    <scope>IDENTIFICATION</scope>
</reference>
<dbReference type="AlphaFoldDB" id="A0A914CD96"/>
<keyword evidence="7" id="KW-0106">Calcium</keyword>
<evidence type="ECO:0000256" key="10">
    <source>
        <dbReference type="PROSITE-ProRule" id="PRU00023"/>
    </source>
</evidence>
<comment type="subcellular location">
    <subcellularLocation>
        <location evidence="1">Cell membrane</location>
        <topology evidence="1">Multi-pass membrane protein</topology>
    </subcellularLocation>
</comment>
<evidence type="ECO:0000256" key="8">
    <source>
        <dbReference type="ARBA" id="ARBA00023065"/>
    </source>
</evidence>
<keyword evidence="6" id="KW-0677">Repeat</keyword>
<evidence type="ECO:0000256" key="1">
    <source>
        <dbReference type="ARBA" id="ARBA00004651"/>
    </source>
</evidence>
<dbReference type="SUPFAM" id="SSF48403">
    <property type="entry name" value="Ankyrin repeat"/>
    <property type="match status" value="1"/>
</dbReference>
<evidence type="ECO:0000256" key="6">
    <source>
        <dbReference type="ARBA" id="ARBA00022737"/>
    </source>
</evidence>
<dbReference type="SMART" id="SM00248">
    <property type="entry name" value="ANK"/>
    <property type="match status" value="5"/>
</dbReference>
<evidence type="ECO:0000256" key="4">
    <source>
        <dbReference type="ARBA" id="ARBA00022568"/>
    </source>
</evidence>
<feature type="repeat" description="ANK" evidence="10">
    <location>
        <begin position="287"/>
        <end position="319"/>
    </location>
</feature>
<dbReference type="PROSITE" id="PS50088">
    <property type="entry name" value="ANK_REPEAT"/>
    <property type="match status" value="2"/>
</dbReference>
<keyword evidence="5" id="KW-0107">Calcium channel</keyword>
<feature type="transmembrane region" description="Helical" evidence="11">
    <location>
        <begin position="748"/>
        <end position="773"/>
    </location>
</feature>
<name>A0A914CD96_9BILA</name>
<dbReference type="Pfam" id="PF12796">
    <property type="entry name" value="Ank_2"/>
    <property type="match status" value="1"/>
</dbReference>
<dbReference type="WBParaSite" id="ACRNAN_Path_881.g3385.t1">
    <property type="protein sequence ID" value="ACRNAN_Path_881.g3385.t1"/>
    <property type="gene ID" value="ACRNAN_Path_881.g3385"/>
</dbReference>
<keyword evidence="11" id="KW-0812">Transmembrane</keyword>
<dbReference type="FunFam" id="1.25.40.20:FF:000181">
    <property type="entry name" value="Nanchung, isoform A"/>
    <property type="match status" value="1"/>
</dbReference>
<evidence type="ECO:0000256" key="3">
    <source>
        <dbReference type="ARBA" id="ARBA00022475"/>
    </source>
</evidence>
<sequence>MENIEMDLLNRDDDDKKIYKLVGKHGEGELITWMRYAMQTGDTSFVDEYIDTKVKEFMYNGGRGKLEAVAELVKIRNKERNERLNTFARKKGKGKVEPNILQDFDQENQQGDLTKVLKRLEGGTNKKGDSKYREIIWKLDERGAMGENLVGRCLMQGSPVHKALAMKLITCFPKLINDVMISEEYYGLSPLHQAIVNEDPHLVWFLLRKGAKMDQRCFGAFFCADDQKASRTDSLEHEYVEISFKTNYHGRMYFGEYPLAYAASINQYDCYKILRSNKADPNLKDTNGNTVLHMIVIHDRLEMLKLAYNTGAKLNIANMQNLTPLTLAAKMAKRRMFEEILQLECSVVWSYGDAISIAYPLAKIDTIDEETGTMHDDSALSLAVYGETEEHLELLEGLLEDILDAKWRSFGKRKWSMNVMAFSIYWLFICLSFMTRPFNETTNDIMNDQTIVLPYNTTFPNCSWRFIDALLYEEHHYHDIETCTIPEVGYDNEDRIVFLEKKGNECHLVRYFNYGYEGYIRLLCEPVVWLGALYQVVHEILKIYHMGRKKYFNIMKSFPEKILYEISLTLILIIPFIRGLCLATGELAGDFWLLLDNTLSILIVIFSTMHFLFFLRSIKFVGPFIVMLYSIIKVDVTRFFLIYAIFMLGFSQGLYIVFLSCQRKYYQDLLLQCNTTGIDFEKKECTDGTNISTPESYSMMKAREWNLMYNLVESIMWSFISTFSEGAKLQSVKLYSRMSTCRASITLVAGKIIFAIFLFMAFIVLFHLFIAMLERTYETIFEKQNKEYKRQWAQAILLLELALNPRDRLIALMKYSKPIGTNKKKRAFVVNRKHHNLTVTEKLIKEQEVIAQREAKRAFYKRRLKDITHSMSKYHHSDQEINNNNKHG</sequence>
<dbReference type="PANTHER" id="PTHR10582:SF30">
    <property type="entry name" value="ION TRANSPORT DOMAIN-CONTAINING PROTEIN"/>
    <property type="match status" value="1"/>
</dbReference>
<dbReference type="Pfam" id="PF00023">
    <property type="entry name" value="Ank"/>
    <property type="match status" value="1"/>
</dbReference>
<evidence type="ECO:0000256" key="5">
    <source>
        <dbReference type="ARBA" id="ARBA00022673"/>
    </source>
</evidence>
<feature type="transmembrane region" description="Helical" evidence="11">
    <location>
        <begin position="562"/>
        <end position="585"/>
    </location>
</feature>
<evidence type="ECO:0000256" key="9">
    <source>
        <dbReference type="ARBA" id="ARBA00023303"/>
    </source>
</evidence>
<evidence type="ECO:0000256" key="11">
    <source>
        <dbReference type="SAM" id="Phobius"/>
    </source>
</evidence>
<dbReference type="InterPro" id="IPR002110">
    <property type="entry name" value="Ankyrin_rpt"/>
</dbReference>
<dbReference type="GO" id="GO:0098703">
    <property type="term" value="P:calcium ion import across plasma membrane"/>
    <property type="evidence" value="ECO:0007669"/>
    <property type="project" value="TreeGrafter"/>
</dbReference>
<keyword evidence="11" id="KW-0472">Membrane</keyword>
<dbReference type="GO" id="GO:0005262">
    <property type="term" value="F:calcium channel activity"/>
    <property type="evidence" value="ECO:0007669"/>
    <property type="project" value="UniProtKB-KW"/>
</dbReference>
<feature type="transmembrane region" description="Helical" evidence="11">
    <location>
        <begin position="636"/>
        <end position="658"/>
    </location>
</feature>
<keyword evidence="4" id="KW-0109">Calcium transport</keyword>
<dbReference type="Proteomes" id="UP000887540">
    <property type="component" value="Unplaced"/>
</dbReference>
<evidence type="ECO:0000313" key="12">
    <source>
        <dbReference type="Proteomes" id="UP000887540"/>
    </source>
</evidence>
<dbReference type="InterPro" id="IPR036770">
    <property type="entry name" value="Ankyrin_rpt-contain_sf"/>
</dbReference>
<protein>
    <submittedName>
        <fullName evidence="13">Uncharacterized protein</fullName>
    </submittedName>
</protein>
<dbReference type="InterPro" id="IPR024862">
    <property type="entry name" value="TRPV"/>
</dbReference>
<keyword evidence="2" id="KW-0813">Transport</keyword>
<evidence type="ECO:0000313" key="13">
    <source>
        <dbReference type="WBParaSite" id="ACRNAN_Path_881.g3385.t1"/>
    </source>
</evidence>
<dbReference type="GO" id="GO:0005886">
    <property type="term" value="C:plasma membrane"/>
    <property type="evidence" value="ECO:0007669"/>
    <property type="project" value="UniProtKB-SubCell"/>
</dbReference>
<accession>A0A914CD96</accession>
<keyword evidence="11" id="KW-1133">Transmembrane helix</keyword>
<keyword evidence="3" id="KW-1003">Cell membrane</keyword>
<evidence type="ECO:0000256" key="7">
    <source>
        <dbReference type="ARBA" id="ARBA00022837"/>
    </source>
</evidence>
<organism evidence="12 13">
    <name type="scientific">Acrobeloides nanus</name>
    <dbReference type="NCBI Taxonomy" id="290746"/>
    <lineage>
        <taxon>Eukaryota</taxon>
        <taxon>Metazoa</taxon>
        <taxon>Ecdysozoa</taxon>
        <taxon>Nematoda</taxon>
        <taxon>Chromadorea</taxon>
        <taxon>Rhabditida</taxon>
        <taxon>Tylenchina</taxon>
        <taxon>Cephalobomorpha</taxon>
        <taxon>Cephaloboidea</taxon>
        <taxon>Cephalobidae</taxon>
        <taxon>Acrobeloides</taxon>
    </lineage>
</organism>
<keyword evidence="10" id="KW-0040">ANK repeat</keyword>
<keyword evidence="9" id="KW-0407">Ion channel</keyword>